<keyword evidence="7 10" id="KW-0472">Membrane</keyword>
<evidence type="ECO:0000256" key="8">
    <source>
        <dbReference type="ARBA" id="ARBA00060041"/>
    </source>
</evidence>
<feature type="transmembrane region" description="Helical" evidence="10">
    <location>
        <begin position="424"/>
        <end position="442"/>
    </location>
</feature>
<protein>
    <submittedName>
        <fullName evidence="11">Peptidoglycan biosynthesis protein MviN/MurJ, putative lipid II flippase</fullName>
    </submittedName>
</protein>
<dbReference type="OrthoDB" id="9804143at2"/>
<keyword evidence="5" id="KW-0573">Peptidoglycan synthesis</keyword>
<sequence>MNKYTSTSAHSSERFLNIMVVRLLIPALVATGLFAGFAREVVLAYLFGTTREIEIFRVAFGLPSVLSDSLAVSFVAILIRLLLTGERGHPAHALRCAIWATLAFSGIVFLLGVFTMPWQARLLAPGMSPDEHAQLVVAGQVCWLTFLFVVLSLPMRALMSTRGRVWPGAASQVMRSGGFVLALLAFVLVFGWRDLMAPAYAAALGGATVLGVHILALGARDRRRVTVSLAAPERLDALSPTLSAIGLVLLSQLFLSAGRLLDRAVASGMGEGMLAGLEYSYALVMAVAAILATSTNLTLAPRMGRAIRDTGRLARGHVVQIAAIAVGATAIGAVLALGAEPITRLVFERGAFDSAATALTAEIFRLHALSLGPLVLALLLTQILLLHGRQRAVFGAAIFKAFFKIVCLWWILRIDGDIYDVAKTLLWVEFAMAAALSAAVFFRR</sequence>
<feature type="transmembrane region" description="Helical" evidence="10">
    <location>
        <begin position="58"/>
        <end position="82"/>
    </location>
</feature>
<feature type="transmembrane region" description="Helical" evidence="10">
    <location>
        <begin position="240"/>
        <end position="261"/>
    </location>
</feature>
<dbReference type="GO" id="GO:0009252">
    <property type="term" value="P:peptidoglycan biosynthetic process"/>
    <property type="evidence" value="ECO:0007669"/>
    <property type="project" value="UniProtKB-KW"/>
</dbReference>
<keyword evidence="12" id="KW-1185">Reference proteome</keyword>
<dbReference type="GO" id="GO:0034204">
    <property type="term" value="P:lipid translocation"/>
    <property type="evidence" value="ECO:0007669"/>
    <property type="project" value="TreeGrafter"/>
</dbReference>
<dbReference type="STRING" id="670155.SAMN04488001_0174"/>
<dbReference type="GO" id="GO:0015648">
    <property type="term" value="F:lipid-linked peptidoglycan transporter activity"/>
    <property type="evidence" value="ECO:0007669"/>
    <property type="project" value="TreeGrafter"/>
</dbReference>
<evidence type="ECO:0000256" key="2">
    <source>
        <dbReference type="ARBA" id="ARBA00022475"/>
    </source>
</evidence>
<evidence type="ECO:0000256" key="5">
    <source>
        <dbReference type="ARBA" id="ARBA00022984"/>
    </source>
</evidence>
<feature type="transmembrane region" description="Helical" evidence="10">
    <location>
        <begin position="392"/>
        <end position="412"/>
    </location>
</feature>
<dbReference type="GO" id="GO:0005886">
    <property type="term" value="C:plasma membrane"/>
    <property type="evidence" value="ECO:0007669"/>
    <property type="project" value="UniProtKB-SubCell"/>
</dbReference>
<dbReference type="Proteomes" id="UP000199441">
    <property type="component" value="Unassembled WGS sequence"/>
</dbReference>
<proteinExistence type="inferred from homology"/>
<evidence type="ECO:0000256" key="9">
    <source>
        <dbReference type="ARBA" id="ARBA00061532"/>
    </source>
</evidence>
<dbReference type="RefSeq" id="WP_089949131.1">
    <property type="nucleotide sequence ID" value="NZ_FNOI01000011.1"/>
</dbReference>
<feature type="transmembrane region" description="Helical" evidence="10">
    <location>
        <begin position="281"/>
        <end position="300"/>
    </location>
</feature>
<dbReference type="GO" id="GO:0008360">
    <property type="term" value="P:regulation of cell shape"/>
    <property type="evidence" value="ECO:0007669"/>
    <property type="project" value="UniProtKB-KW"/>
</dbReference>
<name>A0A1H3DLU2_9RHOB</name>
<dbReference type="InterPro" id="IPR004268">
    <property type="entry name" value="MurJ"/>
</dbReference>
<keyword evidence="6 10" id="KW-1133">Transmembrane helix</keyword>
<dbReference type="EMBL" id="FNOI01000011">
    <property type="protein sequence ID" value="SDX67310.1"/>
    <property type="molecule type" value="Genomic_DNA"/>
</dbReference>
<feature type="transmembrane region" description="Helical" evidence="10">
    <location>
        <begin position="321"/>
        <end position="343"/>
    </location>
</feature>
<evidence type="ECO:0000256" key="1">
    <source>
        <dbReference type="ARBA" id="ARBA00004651"/>
    </source>
</evidence>
<dbReference type="PANTHER" id="PTHR47019">
    <property type="entry name" value="LIPID II FLIPPASE MURJ"/>
    <property type="match status" value="1"/>
</dbReference>
<feature type="transmembrane region" description="Helical" evidence="10">
    <location>
        <begin position="363"/>
        <end position="385"/>
    </location>
</feature>
<feature type="transmembrane region" description="Helical" evidence="10">
    <location>
        <begin position="94"/>
        <end position="115"/>
    </location>
</feature>
<dbReference type="Pfam" id="PF03023">
    <property type="entry name" value="MurJ"/>
    <property type="match status" value="1"/>
</dbReference>
<keyword evidence="3 10" id="KW-0812">Transmembrane</keyword>
<feature type="transmembrane region" description="Helical" evidence="10">
    <location>
        <begin position="135"/>
        <end position="153"/>
    </location>
</feature>
<reference evidence="12" key="1">
    <citation type="submission" date="2016-10" db="EMBL/GenBank/DDBJ databases">
        <authorList>
            <person name="Varghese N."/>
            <person name="Submissions S."/>
        </authorList>
    </citation>
    <scope>NUCLEOTIDE SEQUENCE [LARGE SCALE GENOMIC DNA]</scope>
    <source>
        <strain evidence="12">DSM 26922</strain>
    </source>
</reference>
<comment type="subcellular location">
    <subcellularLocation>
        <location evidence="1">Cell membrane</location>
        <topology evidence="1">Multi-pass membrane protein</topology>
    </subcellularLocation>
</comment>
<evidence type="ECO:0000256" key="3">
    <source>
        <dbReference type="ARBA" id="ARBA00022692"/>
    </source>
</evidence>
<feature type="transmembrane region" description="Helical" evidence="10">
    <location>
        <begin position="198"/>
        <end position="219"/>
    </location>
</feature>
<evidence type="ECO:0000313" key="11">
    <source>
        <dbReference type="EMBL" id="SDX67310.1"/>
    </source>
</evidence>
<evidence type="ECO:0000256" key="4">
    <source>
        <dbReference type="ARBA" id="ARBA00022960"/>
    </source>
</evidence>
<dbReference type="AlphaFoldDB" id="A0A1H3DLU2"/>
<comment type="similarity">
    <text evidence="9">Belongs to the MurJ/MviN family.</text>
</comment>
<dbReference type="PANTHER" id="PTHR47019:SF1">
    <property type="entry name" value="LIPID II FLIPPASE MURJ"/>
    <property type="match status" value="1"/>
</dbReference>
<evidence type="ECO:0000256" key="7">
    <source>
        <dbReference type="ARBA" id="ARBA00023136"/>
    </source>
</evidence>
<evidence type="ECO:0000313" key="12">
    <source>
        <dbReference type="Proteomes" id="UP000199441"/>
    </source>
</evidence>
<keyword evidence="4" id="KW-0133">Cell shape</keyword>
<evidence type="ECO:0000256" key="6">
    <source>
        <dbReference type="ARBA" id="ARBA00022989"/>
    </source>
</evidence>
<feature type="transmembrane region" description="Helical" evidence="10">
    <location>
        <begin position="20"/>
        <end position="38"/>
    </location>
</feature>
<comment type="function">
    <text evidence="8">Involved in peptidoglycan biosynthesis. Transports lipid-linked peptidoglycan precursors from the inner to the outer leaflet of the cytoplasmic membrane.</text>
</comment>
<keyword evidence="2" id="KW-1003">Cell membrane</keyword>
<organism evidence="11 12">
    <name type="scientific">Litoreibacter albidus</name>
    <dbReference type="NCBI Taxonomy" id="670155"/>
    <lineage>
        <taxon>Bacteria</taxon>
        <taxon>Pseudomonadati</taxon>
        <taxon>Pseudomonadota</taxon>
        <taxon>Alphaproteobacteria</taxon>
        <taxon>Rhodobacterales</taxon>
        <taxon>Roseobacteraceae</taxon>
        <taxon>Litoreibacter</taxon>
    </lineage>
</organism>
<dbReference type="InterPro" id="IPR051050">
    <property type="entry name" value="Lipid_II_flippase_MurJ/MviN"/>
</dbReference>
<gene>
    <name evidence="11" type="ORF">SAMN04488001_0174</name>
</gene>
<evidence type="ECO:0000256" key="10">
    <source>
        <dbReference type="SAM" id="Phobius"/>
    </source>
</evidence>
<feature type="transmembrane region" description="Helical" evidence="10">
    <location>
        <begin position="173"/>
        <end position="192"/>
    </location>
</feature>
<accession>A0A1H3DLU2</accession>